<feature type="non-terminal residue" evidence="7">
    <location>
        <position position="912"/>
    </location>
</feature>
<evidence type="ECO:0000313" key="7">
    <source>
        <dbReference type="EMBL" id="OQS02404.1"/>
    </source>
</evidence>
<dbReference type="PROSITE" id="PS01186">
    <property type="entry name" value="EGF_2"/>
    <property type="match status" value="2"/>
</dbReference>
<dbReference type="InterPro" id="IPR000742">
    <property type="entry name" value="EGF"/>
</dbReference>
<dbReference type="SMART" id="SM00181">
    <property type="entry name" value="EGF"/>
    <property type="match status" value="4"/>
</dbReference>
<dbReference type="STRING" id="74557.A0A1V9ZWM3"/>
<dbReference type="Gene3D" id="2.10.25.10">
    <property type="entry name" value="Laminin"/>
    <property type="match status" value="2"/>
</dbReference>
<dbReference type="Gene3D" id="2.60.120.260">
    <property type="entry name" value="Galactose-binding domain-like"/>
    <property type="match status" value="1"/>
</dbReference>
<protein>
    <recommendedName>
        <fullName evidence="6">EGF-like domain-containing protein</fullName>
    </recommendedName>
</protein>
<comment type="caution">
    <text evidence="7">The sequence shown here is derived from an EMBL/GenBank/DDBJ whole genome shotgun (WGS) entry which is preliminary data.</text>
</comment>
<dbReference type="OrthoDB" id="6130531at2759"/>
<evidence type="ECO:0000256" key="4">
    <source>
        <dbReference type="PROSITE-ProRule" id="PRU00076"/>
    </source>
</evidence>
<comment type="caution">
    <text evidence="4">Lacks conserved residue(s) required for the propagation of feature annotation.</text>
</comment>
<keyword evidence="3 4" id="KW-1015">Disulfide bond</keyword>
<keyword evidence="5" id="KW-0732">Signal</keyword>
<dbReference type="PANTHER" id="PTHR11219">
    <property type="entry name" value="TENEURIN AND N-ACETYLGLUCOSAMINE-1-PHOSPHODIESTER ALPHA-N-ACETYLGLUCOSAMINIDASE"/>
    <property type="match status" value="1"/>
</dbReference>
<feature type="disulfide bond" evidence="4">
    <location>
        <begin position="21"/>
        <end position="31"/>
    </location>
</feature>
<dbReference type="CDD" id="cd00055">
    <property type="entry name" value="EGF_Lam"/>
    <property type="match status" value="1"/>
</dbReference>
<dbReference type="InterPro" id="IPR013111">
    <property type="entry name" value="EGF_extracell"/>
</dbReference>
<reference evidence="7 8" key="1">
    <citation type="journal article" date="2014" name="Genome Biol. Evol.">
        <title>The secreted proteins of Achlya hypogyna and Thraustotheca clavata identify the ancestral oomycete secretome and reveal gene acquisitions by horizontal gene transfer.</title>
        <authorList>
            <person name="Misner I."/>
            <person name="Blouin N."/>
            <person name="Leonard G."/>
            <person name="Richards T.A."/>
            <person name="Lane C.E."/>
        </authorList>
    </citation>
    <scope>NUCLEOTIDE SEQUENCE [LARGE SCALE GENOMIC DNA]</scope>
    <source>
        <strain evidence="7 8">ATCC 34112</strain>
    </source>
</reference>
<keyword evidence="2" id="KW-0677">Repeat</keyword>
<sequence length="912" mass="93188">MGICVLLGLLASIWTGVDATCANFCSGHGTCGGANKCTCFPGWTGAPDCSRKVCPTGTAWADKASGTNVAHSAMECSNRGVCDYSTGVCMCTTGFTGNACQRRVCLNNCSGHGTCQTMAMMGLMYGPDVGTGKGPAYTNWEQSSMMSCFCDYGYQGPDCSLRMCPKNDDPLTTGQGYRTVSLTLAASTALAGSVTFTFSGQSVTMPANSDANSNAICTAAISSLPNIGAATCTMSNINGVTKGAVYTIAFTSWGGISYENNIFTHNGNPLLSQFSCNMALVNSGGSPTCTLADVVNTNLIEHSFCSNRGICDFTSGLCTCFMNYKAYDCNQPSNIPDNIDDHDGFLIQPMETTYVGIALHIYTIKNMAPDFRMMQIDAGLTNLFYMLGTGDTYWSQGSVSIQTGTFFVQAGVTIQTGGLKVVDGGATITNTPANVVALNVLASNAAYTSTVLQLATTMAMSSNFYLLRSYTSGTTPMFDVRGDGLTTVRSGGLQVFDNAVANPTTTIQNTNGAFTGNLLTLSATSASAFPNTDFRLIQGVANNVVAFSVEASGKTTISNGGLIVNGIGGAVITNQDPATPGLKIVSSSGVFGGNVVQIQTNIAASNAYYLLQAQANNVLLFSILGTGFTEIYAGGFKVDMGGATISAGGFTVGTGGATINNGGLMVSHGGATIGDTGLVIQDGGASITQSAGLLNALTVQATHATFIKSVVSAVTTIAASTNFYMLTLQALNGATPLFDVLGSGLTTIHQGGLLISSGGQTITLGGLNIQETGAIIQNTLTTTKVVDITATSTAYQSTVLNVNCATAVGSGFNLFSLQSAGTTTIFDVRGDGLTTLHQGQLVVSMGGASITGGLTVTNTGVTITTGGLTVSDTGETITSASTSDDVSDITASATSGYTGNVLKLTAATAAGN</sequence>
<feature type="chain" id="PRO_5012822618" description="EGF-like domain-containing protein" evidence="5">
    <location>
        <begin position="20"/>
        <end position="912"/>
    </location>
</feature>
<evidence type="ECO:0000256" key="1">
    <source>
        <dbReference type="ARBA" id="ARBA00022536"/>
    </source>
</evidence>
<dbReference type="InterPro" id="IPR051216">
    <property type="entry name" value="Teneurin"/>
</dbReference>
<dbReference type="Proteomes" id="UP000243217">
    <property type="component" value="Unassembled WGS sequence"/>
</dbReference>
<dbReference type="Pfam" id="PF07974">
    <property type="entry name" value="EGF_2"/>
    <property type="match status" value="1"/>
</dbReference>
<dbReference type="InterPro" id="IPR002049">
    <property type="entry name" value="LE_dom"/>
</dbReference>
<name>A0A1V9ZWM3_9STRA</name>
<feature type="disulfide bond" evidence="4">
    <location>
        <begin position="91"/>
        <end position="100"/>
    </location>
</feature>
<feature type="signal peptide" evidence="5">
    <location>
        <begin position="1"/>
        <end position="19"/>
    </location>
</feature>
<evidence type="ECO:0000256" key="5">
    <source>
        <dbReference type="SAM" id="SignalP"/>
    </source>
</evidence>
<evidence type="ECO:0000259" key="6">
    <source>
        <dbReference type="PROSITE" id="PS50026"/>
    </source>
</evidence>
<feature type="domain" description="EGF-like" evidence="6">
    <location>
        <begin position="68"/>
        <end position="101"/>
    </location>
</feature>
<dbReference type="AlphaFoldDB" id="A0A1V9ZWM3"/>
<evidence type="ECO:0000256" key="2">
    <source>
        <dbReference type="ARBA" id="ARBA00022737"/>
    </source>
</evidence>
<dbReference type="EMBL" id="JNBS01001133">
    <property type="protein sequence ID" value="OQS02404.1"/>
    <property type="molecule type" value="Genomic_DNA"/>
</dbReference>
<dbReference type="PROSITE" id="PS50026">
    <property type="entry name" value="EGF_3"/>
    <property type="match status" value="2"/>
</dbReference>
<dbReference type="PANTHER" id="PTHR11219:SF69">
    <property type="entry name" value="TENEURIN-A"/>
    <property type="match status" value="1"/>
</dbReference>
<proteinExistence type="predicted"/>
<accession>A0A1V9ZWM3</accession>
<keyword evidence="1 4" id="KW-0245">EGF-like domain</keyword>
<dbReference type="CDD" id="cd00053">
    <property type="entry name" value="EGF"/>
    <property type="match status" value="1"/>
</dbReference>
<gene>
    <name evidence="7" type="ORF">THRCLA_05218</name>
</gene>
<evidence type="ECO:0000313" key="8">
    <source>
        <dbReference type="Proteomes" id="UP000243217"/>
    </source>
</evidence>
<organism evidence="7 8">
    <name type="scientific">Thraustotheca clavata</name>
    <dbReference type="NCBI Taxonomy" id="74557"/>
    <lineage>
        <taxon>Eukaryota</taxon>
        <taxon>Sar</taxon>
        <taxon>Stramenopiles</taxon>
        <taxon>Oomycota</taxon>
        <taxon>Saprolegniomycetes</taxon>
        <taxon>Saprolegniales</taxon>
        <taxon>Achlyaceae</taxon>
        <taxon>Thraustotheca</taxon>
    </lineage>
</organism>
<evidence type="ECO:0000256" key="3">
    <source>
        <dbReference type="ARBA" id="ARBA00023157"/>
    </source>
</evidence>
<keyword evidence="8" id="KW-1185">Reference proteome</keyword>
<feature type="domain" description="EGF-like" evidence="6">
    <location>
        <begin position="17"/>
        <end position="50"/>
    </location>
</feature>
<dbReference type="PROSITE" id="PS00022">
    <property type="entry name" value="EGF_1"/>
    <property type="match status" value="1"/>
</dbReference>